<evidence type="ECO:0000256" key="3">
    <source>
        <dbReference type="ARBA" id="ARBA00022692"/>
    </source>
</evidence>
<dbReference type="PANTHER" id="PTHR22945">
    <property type="entry name" value="SERPENTINE RECEPTOR, CLASS D DELTA"/>
    <property type="match status" value="1"/>
</dbReference>
<evidence type="ECO:0008006" key="9">
    <source>
        <dbReference type="Google" id="ProtNLM"/>
    </source>
</evidence>
<evidence type="ECO:0000256" key="2">
    <source>
        <dbReference type="ARBA" id="ARBA00009166"/>
    </source>
</evidence>
<feature type="transmembrane region" description="Helical" evidence="6">
    <location>
        <begin position="78"/>
        <end position="100"/>
    </location>
</feature>
<dbReference type="AlphaFoldDB" id="A0AAN5I071"/>
<comment type="caution">
    <text evidence="7">The sequence shown here is derived from an EMBL/GenBank/DDBJ whole genome shotgun (WGS) entry which is preliminary data.</text>
</comment>
<comment type="subcellular location">
    <subcellularLocation>
        <location evidence="1">Membrane</location>
        <topology evidence="1">Multi-pass membrane protein</topology>
    </subcellularLocation>
</comment>
<comment type="similarity">
    <text evidence="2">Belongs to the nematode receptor-like protein srd family.</text>
</comment>
<proteinExistence type="inferred from homology"/>
<dbReference type="Pfam" id="PF10317">
    <property type="entry name" value="7TM_GPCR_Srd"/>
    <property type="match status" value="1"/>
</dbReference>
<feature type="non-terminal residue" evidence="7">
    <location>
        <position position="167"/>
    </location>
</feature>
<evidence type="ECO:0000256" key="5">
    <source>
        <dbReference type="ARBA" id="ARBA00023136"/>
    </source>
</evidence>
<evidence type="ECO:0000313" key="8">
    <source>
        <dbReference type="Proteomes" id="UP001328107"/>
    </source>
</evidence>
<feature type="transmembrane region" description="Helical" evidence="6">
    <location>
        <begin position="130"/>
        <end position="155"/>
    </location>
</feature>
<evidence type="ECO:0000256" key="4">
    <source>
        <dbReference type="ARBA" id="ARBA00022989"/>
    </source>
</evidence>
<keyword evidence="4 6" id="KW-1133">Transmembrane helix</keyword>
<dbReference type="InterPro" id="IPR019421">
    <property type="entry name" value="7TM_GPCR_serpentine_rcpt_Srd"/>
</dbReference>
<accession>A0AAN5I071</accession>
<dbReference type="PANTHER" id="PTHR22945:SF40">
    <property type="entry name" value="SERPENTINE RECEPTOR, CLASS D (DELTA)-RELATED"/>
    <property type="match status" value="1"/>
</dbReference>
<sequence length="167" mass="19078">MTANFCFRYFVLRRSDPGVKRVVQTNALLLVPTLLCAWCFLYARSPEHLVRDLLNRYNPQYDFSNNKLIGLVDLSHSWALPSILTIVSTAVPCTLINILVGRAISRFLHEHAFKFSTSWRSTHHEFLKALSFQALVSQMFLIAVGTFVIGTFNIVRNAPMEYATHMV</sequence>
<name>A0AAN5I071_9BILA</name>
<protein>
    <recommendedName>
        <fullName evidence="9">G protein-coupled receptor</fullName>
    </recommendedName>
</protein>
<keyword evidence="8" id="KW-1185">Reference proteome</keyword>
<keyword evidence="5 6" id="KW-0472">Membrane</keyword>
<evidence type="ECO:0000256" key="1">
    <source>
        <dbReference type="ARBA" id="ARBA00004141"/>
    </source>
</evidence>
<dbReference type="InterPro" id="IPR050920">
    <property type="entry name" value="Nematode_rcpt-like_delta"/>
</dbReference>
<dbReference type="EMBL" id="BTRK01000004">
    <property type="protein sequence ID" value="GMR47054.1"/>
    <property type="molecule type" value="Genomic_DNA"/>
</dbReference>
<reference evidence="8" key="1">
    <citation type="submission" date="2022-10" db="EMBL/GenBank/DDBJ databases">
        <title>Genome assembly of Pristionchus species.</title>
        <authorList>
            <person name="Yoshida K."/>
            <person name="Sommer R.J."/>
        </authorList>
    </citation>
    <scope>NUCLEOTIDE SEQUENCE [LARGE SCALE GENOMIC DNA]</scope>
    <source>
        <strain evidence="8">RS5460</strain>
    </source>
</reference>
<evidence type="ECO:0000313" key="7">
    <source>
        <dbReference type="EMBL" id="GMR47054.1"/>
    </source>
</evidence>
<dbReference type="GO" id="GO:0016020">
    <property type="term" value="C:membrane"/>
    <property type="evidence" value="ECO:0007669"/>
    <property type="project" value="UniProtKB-SubCell"/>
</dbReference>
<feature type="transmembrane region" description="Helical" evidence="6">
    <location>
        <begin position="21"/>
        <end position="43"/>
    </location>
</feature>
<organism evidence="7 8">
    <name type="scientific">Pristionchus mayeri</name>
    <dbReference type="NCBI Taxonomy" id="1317129"/>
    <lineage>
        <taxon>Eukaryota</taxon>
        <taxon>Metazoa</taxon>
        <taxon>Ecdysozoa</taxon>
        <taxon>Nematoda</taxon>
        <taxon>Chromadorea</taxon>
        <taxon>Rhabditida</taxon>
        <taxon>Rhabditina</taxon>
        <taxon>Diplogasteromorpha</taxon>
        <taxon>Diplogasteroidea</taxon>
        <taxon>Neodiplogasteridae</taxon>
        <taxon>Pristionchus</taxon>
    </lineage>
</organism>
<keyword evidence="3 6" id="KW-0812">Transmembrane</keyword>
<dbReference type="Proteomes" id="UP001328107">
    <property type="component" value="Unassembled WGS sequence"/>
</dbReference>
<evidence type="ECO:0000256" key="6">
    <source>
        <dbReference type="SAM" id="Phobius"/>
    </source>
</evidence>
<gene>
    <name evidence="7" type="ORF">PMAYCL1PPCAC_17249</name>
</gene>